<protein>
    <submittedName>
        <fullName evidence="1">Uncharacterized protein</fullName>
    </submittedName>
</protein>
<reference evidence="1 2" key="1">
    <citation type="submission" date="2024-02" db="EMBL/GenBank/DDBJ databases">
        <authorList>
            <person name="Chen Y."/>
            <person name="Shah S."/>
            <person name="Dougan E. K."/>
            <person name="Thang M."/>
            <person name="Chan C."/>
        </authorList>
    </citation>
    <scope>NUCLEOTIDE SEQUENCE [LARGE SCALE GENOMIC DNA]</scope>
</reference>
<name>A0ABP0JBI2_9DINO</name>
<proteinExistence type="predicted"/>
<evidence type="ECO:0000313" key="1">
    <source>
        <dbReference type="EMBL" id="CAK9011702.1"/>
    </source>
</evidence>
<dbReference type="EMBL" id="CAXAMN010004958">
    <property type="protein sequence ID" value="CAK9011702.1"/>
    <property type="molecule type" value="Genomic_DNA"/>
</dbReference>
<evidence type="ECO:0000313" key="2">
    <source>
        <dbReference type="Proteomes" id="UP001642484"/>
    </source>
</evidence>
<keyword evidence="2" id="KW-1185">Reference proteome</keyword>
<dbReference type="Proteomes" id="UP001642484">
    <property type="component" value="Unassembled WGS sequence"/>
</dbReference>
<accession>A0ABP0JBI2</accession>
<organism evidence="1 2">
    <name type="scientific">Durusdinium trenchii</name>
    <dbReference type="NCBI Taxonomy" id="1381693"/>
    <lineage>
        <taxon>Eukaryota</taxon>
        <taxon>Sar</taxon>
        <taxon>Alveolata</taxon>
        <taxon>Dinophyceae</taxon>
        <taxon>Suessiales</taxon>
        <taxon>Symbiodiniaceae</taxon>
        <taxon>Durusdinium</taxon>
    </lineage>
</organism>
<sequence length="143" mass="15653">MWSCSCCPRTQRAQSAQAAEVTESAAQQLIQGLQQKLASVALVLYDRQRRLLALKWRPSAFFPQPQTVLMGSVPHTVIEQGDDAPLCVPNVLCILSHVSALAEAHLAGRCGGSFRRGTAPEVDLEFVHVWRTRDESPGRSSSL</sequence>
<comment type="caution">
    <text evidence="1">The sequence shown here is derived from an EMBL/GenBank/DDBJ whole genome shotgun (WGS) entry which is preliminary data.</text>
</comment>
<gene>
    <name evidence="1" type="ORF">CCMP2556_LOCUS10566</name>
</gene>